<protein>
    <submittedName>
        <fullName evidence="1">Uncharacterized protein</fullName>
    </submittedName>
</protein>
<accession>A0A3B1BGN2</accession>
<dbReference type="AlphaFoldDB" id="A0A3B1BGN2"/>
<gene>
    <name evidence="1" type="ORF">MNBD_GAMMA19-1014</name>
</gene>
<name>A0A3B1BGN2_9ZZZZ</name>
<organism evidence="1">
    <name type="scientific">hydrothermal vent metagenome</name>
    <dbReference type="NCBI Taxonomy" id="652676"/>
    <lineage>
        <taxon>unclassified sequences</taxon>
        <taxon>metagenomes</taxon>
        <taxon>ecological metagenomes</taxon>
    </lineage>
</organism>
<reference evidence="1" key="1">
    <citation type="submission" date="2018-06" db="EMBL/GenBank/DDBJ databases">
        <authorList>
            <person name="Zhirakovskaya E."/>
        </authorList>
    </citation>
    <scope>NUCLEOTIDE SEQUENCE</scope>
</reference>
<dbReference type="EMBL" id="UOFV01000448">
    <property type="protein sequence ID" value="VAX04107.1"/>
    <property type="molecule type" value="Genomic_DNA"/>
</dbReference>
<proteinExistence type="predicted"/>
<sequence length="272" mass="29326">MKHTCFFCIGLFLFSSMASAAGNPWLISPGATSIQLSYVTQSADELYAGGTKSPLPDDLDQTTTWVDFAYGLADNMAVDARLGYSNFEFSPRQDESGTTDVLLGLTWRLRDEFIHDAGPSVALRMGVTRAGNYTAGKINSIGDGASGAEISLIVGKVITPKLSIAADAGYRYRDSGVDNELFSSVRGFYSVTNQLHTSVGYSVVRANGNLDINDPEFVGNFTELAEDADIVELGVAYQFVRGYRVGFGYGQVVDGRNTGLNKISNISFGMMF</sequence>
<dbReference type="SUPFAM" id="SSF56935">
    <property type="entry name" value="Porins"/>
    <property type="match status" value="1"/>
</dbReference>
<evidence type="ECO:0000313" key="1">
    <source>
        <dbReference type="EMBL" id="VAX04107.1"/>
    </source>
</evidence>